<evidence type="ECO:0000313" key="1">
    <source>
        <dbReference type="EMBL" id="GFY55997.1"/>
    </source>
</evidence>
<organism evidence="1 2">
    <name type="scientific">Trichonephila inaurata madagascariensis</name>
    <dbReference type="NCBI Taxonomy" id="2747483"/>
    <lineage>
        <taxon>Eukaryota</taxon>
        <taxon>Metazoa</taxon>
        <taxon>Ecdysozoa</taxon>
        <taxon>Arthropoda</taxon>
        <taxon>Chelicerata</taxon>
        <taxon>Arachnida</taxon>
        <taxon>Araneae</taxon>
        <taxon>Araneomorphae</taxon>
        <taxon>Entelegynae</taxon>
        <taxon>Araneoidea</taxon>
        <taxon>Nephilidae</taxon>
        <taxon>Trichonephila</taxon>
        <taxon>Trichonephila inaurata</taxon>
    </lineage>
</organism>
<keyword evidence="2" id="KW-1185">Reference proteome</keyword>
<dbReference type="Proteomes" id="UP000886998">
    <property type="component" value="Unassembled WGS sequence"/>
</dbReference>
<gene>
    <name evidence="1" type="ORF">TNIN_181621</name>
</gene>
<protein>
    <submittedName>
        <fullName evidence="1">Uncharacterized protein</fullName>
    </submittedName>
</protein>
<comment type="caution">
    <text evidence="1">The sequence shown here is derived from an EMBL/GenBank/DDBJ whole genome shotgun (WGS) entry which is preliminary data.</text>
</comment>
<accession>A0A8X7C778</accession>
<proteinExistence type="predicted"/>
<dbReference type="EMBL" id="BMAV01010700">
    <property type="protein sequence ID" value="GFY55997.1"/>
    <property type="molecule type" value="Genomic_DNA"/>
</dbReference>
<evidence type="ECO:0000313" key="2">
    <source>
        <dbReference type="Proteomes" id="UP000886998"/>
    </source>
</evidence>
<dbReference type="AlphaFoldDB" id="A0A8X7C778"/>
<name>A0A8X7C778_9ARAC</name>
<sequence>MSVNEEESQLSCENVSLEEYKDVAECLDPVDFFIVTRFHIRDTEILTDKTENPNHGSSEDLVIEYQVAVAYKRGREHQMDNLFLKRRRLHHWRIQK</sequence>
<reference evidence="1" key="1">
    <citation type="submission" date="2020-08" db="EMBL/GenBank/DDBJ databases">
        <title>Multicomponent nature underlies the extraordinary mechanical properties of spider dragline silk.</title>
        <authorList>
            <person name="Kono N."/>
            <person name="Nakamura H."/>
            <person name="Mori M."/>
            <person name="Yoshida Y."/>
            <person name="Ohtoshi R."/>
            <person name="Malay A.D."/>
            <person name="Moran D.A.P."/>
            <person name="Tomita M."/>
            <person name="Numata K."/>
            <person name="Arakawa K."/>
        </authorList>
    </citation>
    <scope>NUCLEOTIDE SEQUENCE</scope>
</reference>